<name>A0A8T3BBP2_DENNO</name>
<keyword evidence="6" id="KW-0064">Aspartyl protease</keyword>
<dbReference type="PROSITE" id="PS50013">
    <property type="entry name" value="CHROMO_2"/>
    <property type="match status" value="1"/>
</dbReference>
<dbReference type="Gene3D" id="3.30.420.10">
    <property type="entry name" value="Ribonuclease H-like superfamily/Ribonuclease H"/>
    <property type="match status" value="1"/>
</dbReference>
<dbReference type="InterPro" id="IPR016197">
    <property type="entry name" value="Chromo-like_dom_sf"/>
</dbReference>
<dbReference type="GO" id="GO:0003887">
    <property type="term" value="F:DNA-directed DNA polymerase activity"/>
    <property type="evidence" value="ECO:0007669"/>
    <property type="project" value="UniProtKB-KW"/>
</dbReference>
<dbReference type="SUPFAM" id="SSF53098">
    <property type="entry name" value="Ribonuclease H-like"/>
    <property type="match status" value="1"/>
</dbReference>
<accession>A0A8T3BBP2</accession>
<keyword evidence="4" id="KW-0540">Nuclease</keyword>
<feature type="domain" description="Integrase catalytic" evidence="20">
    <location>
        <begin position="1206"/>
        <end position="1368"/>
    </location>
</feature>
<keyword evidence="22" id="KW-1185">Reference proteome</keyword>
<dbReference type="GO" id="GO:0046872">
    <property type="term" value="F:metal ion binding"/>
    <property type="evidence" value="ECO:0007669"/>
    <property type="project" value="UniProtKB-KW"/>
</dbReference>
<dbReference type="FunFam" id="1.10.340.70:FF:000001">
    <property type="entry name" value="Retrovirus-related Pol polyprotein from transposon gypsy-like Protein"/>
    <property type="match status" value="1"/>
</dbReference>
<dbReference type="OrthoDB" id="770194at2759"/>
<dbReference type="Pfam" id="PF08284">
    <property type="entry name" value="RVP_2"/>
    <property type="match status" value="1"/>
</dbReference>
<evidence type="ECO:0000256" key="16">
    <source>
        <dbReference type="SAM" id="Coils"/>
    </source>
</evidence>
<evidence type="ECO:0008006" key="23">
    <source>
        <dbReference type="Google" id="ProtNLM"/>
    </source>
</evidence>
<dbReference type="Pfam" id="PF17919">
    <property type="entry name" value="RT_RNaseH_2"/>
    <property type="match status" value="1"/>
</dbReference>
<dbReference type="FunFam" id="3.10.20.370:FF:000001">
    <property type="entry name" value="Retrovirus-related Pol polyprotein from transposon 17.6-like protein"/>
    <property type="match status" value="1"/>
</dbReference>
<dbReference type="Pfam" id="PF00385">
    <property type="entry name" value="Chromo"/>
    <property type="match status" value="1"/>
</dbReference>
<dbReference type="GO" id="GO:0015074">
    <property type="term" value="P:DNA integration"/>
    <property type="evidence" value="ECO:0007669"/>
    <property type="project" value="UniProtKB-KW"/>
</dbReference>
<protein>
    <recommendedName>
        <fullName evidence="23">Ty3/gypsy retrotransposon protein</fullName>
    </recommendedName>
</protein>
<dbReference type="Pfam" id="PF17921">
    <property type="entry name" value="Integrase_H2C2"/>
    <property type="match status" value="1"/>
</dbReference>
<dbReference type="Proteomes" id="UP000829196">
    <property type="component" value="Unassembled WGS sequence"/>
</dbReference>
<keyword evidence="5" id="KW-0479">Metal-binding</keyword>
<keyword evidence="10" id="KW-0229">DNA integration</keyword>
<keyword evidence="1" id="KW-0645">Protease</keyword>
<comment type="caution">
    <text evidence="21">The sequence shown here is derived from an EMBL/GenBank/DDBJ whole genome shotgun (WGS) entry which is preliminary data.</text>
</comment>
<dbReference type="CDD" id="cd09274">
    <property type="entry name" value="RNase_HI_RT_Ty3"/>
    <property type="match status" value="1"/>
</dbReference>
<keyword evidence="12" id="KW-0239">DNA-directed DNA polymerase</keyword>
<evidence type="ECO:0000256" key="14">
    <source>
        <dbReference type="ARBA" id="ARBA00023172"/>
    </source>
</evidence>
<evidence type="ECO:0000256" key="13">
    <source>
        <dbReference type="ARBA" id="ARBA00023125"/>
    </source>
</evidence>
<evidence type="ECO:0000259" key="19">
    <source>
        <dbReference type="PROSITE" id="PS50878"/>
    </source>
</evidence>
<dbReference type="SMART" id="SM00298">
    <property type="entry name" value="CHROMO"/>
    <property type="match status" value="1"/>
</dbReference>
<keyword evidence="8" id="KW-0378">Hydrolase</keyword>
<evidence type="ECO:0000259" key="18">
    <source>
        <dbReference type="PROSITE" id="PS50013"/>
    </source>
</evidence>
<dbReference type="GO" id="GO:0004519">
    <property type="term" value="F:endonuclease activity"/>
    <property type="evidence" value="ECO:0007669"/>
    <property type="project" value="UniProtKB-KW"/>
</dbReference>
<dbReference type="InterPro" id="IPR023780">
    <property type="entry name" value="Chromo_domain"/>
</dbReference>
<dbReference type="InterPro" id="IPR005162">
    <property type="entry name" value="Retrotrans_gag_dom"/>
</dbReference>
<dbReference type="GO" id="GO:0006508">
    <property type="term" value="P:proteolysis"/>
    <property type="evidence" value="ECO:0007669"/>
    <property type="project" value="UniProtKB-KW"/>
</dbReference>
<dbReference type="Pfam" id="PF03732">
    <property type="entry name" value="Retrotrans_gag"/>
    <property type="match status" value="1"/>
</dbReference>
<dbReference type="SMR" id="A0A8T3BBP2"/>
<evidence type="ECO:0000256" key="12">
    <source>
        <dbReference type="ARBA" id="ARBA00022932"/>
    </source>
</evidence>
<dbReference type="GO" id="GO:0003677">
    <property type="term" value="F:DNA binding"/>
    <property type="evidence" value="ECO:0007669"/>
    <property type="project" value="UniProtKB-KW"/>
</dbReference>
<evidence type="ECO:0000256" key="15">
    <source>
        <dbReference type="ARBA" id="ARBA00023268"/>
    </source>
</evidence>
<dbReference type="PROSITE" id="PS50994">
    <property type="entry name" value="INTEGRASE"/>
    <property type="match status" value="1"/>
</dbReference>
<proteinExistence type="predicted"/>
<keyword evidence="3" id="KW-0548">Nucleotidyltransferase</keyword>
<dbReference type="Pfam" id="PF00078">
    <property type="entry name" value="RVT_1"/>
    <property type="match status" value="1"/>
</dbReference>
<feature type="domain" description="Chromo" evidence="18">
    <location>
        <begin position="1506"/>
        <end position="1556"/>
    </location>
</feature>
<keyword evidence="14" id="KW-0233">DNA recombination</keyword>
<dbReference type="InterPro" id="IPR000477">
    <property type="entry name" value="RT_dom"/>
</dbReference>
<evidence type="ECO:0000256" key="3">
    <source>
        <dbReference type="ARBA" id="ARBA00022695"/>
    </source>
</evidence>
<evidence type="ECO:0000256" key="9">
    <source>
        <dbReference type="ARBA" id="ARBA00022842"/>
    </source>
</evidence>
<dbReference type="SUPFAM" id="SSF56672">
    <property type="entry name" value="DNA/RNA polymerases"/>
    <property type="match status" value="1"/>
</dbReference>
<dbReference type="InterPro" id="IPR021109">
    <property type="entry name" value="Peptidase_aspartic_dom_sf"/>
</dbReference>
<dbReference type="GO" id="GO:0006310">
    <property type="term" value="P:DNA recombination"/>
    <property type="evidence" value="ECO:0007669"/>
    <property type="project" value="UniProtKB-KW"/>
</dbReference>
<dbReference type="InterPro" id="IPR056924">
    <property type="entry name" value="SH3_Tf2-1"/>
</dbReference>
<sequence>MAAKKVDALEERIEGEINQIKETVEERMSSMEGQVADLRDMMKKMLEFQTQSAASDAKGPAAKNANSETHREEEEVEIVEGSRGRPHLEPFQREERGGRHVERQGYGGGEPRGAGWEHRGGFQGRREAIFEDRRGDFEEGLGQGRAREDRDTWGGPGTWERGNYGGLRGNGGDRKVRKLKMPIFEGEDAYGWIYKVERYFAVNGLTEEEKLSAAGLCLEGKALSWYQWRDQRRPIRSWGEFKDSLLERFQTDRGGDFYEQFFALVQEGSVADYRERFEHLASRVERLSETVLEGNFMKGLKAEVRAAVKVLMPRDLGEAMKLAQLVENQKNLEKGARSSSSSGGTYRWTTTHLSTKGASTGGMKEVPKEKATGGGNGGQFKRLTDKEMQEKRTKGLCFRCDEKYMPGHKCKDRTLQVLLVCEDEEDEEGGGSDSEKEDEKMHLDVAEVSLNSVVGFTPSHTMKVKGEIADHGVVVLIDSGATHNFISTQIVELLGMKLVDTGGYGVMMGTGKVEMGRGICKGVVLKIQGIQVKEDFLPLELGSTDVILGMKWLQTLGETKINWGTLRMELVKGGRKTVIQGDAGLTKAGVSLKSLIKTIQEEGEGYLVELHSLEGASGEEGGNIPLSVQPLIQEFEEVFQPPLGLPPPREQEHAITLREGVSPVSVRPYRYPQFQKDEIEKLIREMLEAGIIRPSTSPFSSPVLLVKKKDGSWRFCVDYRALNKETVPDKFPIPVIDELLDELSGTVIFSKIDLKSGYHQIRMKKEDVPKTAFRTHEGHYEFLVMPFGLTNAPATFQALMNTIFKQYLRRFVLVFFDDILVYSRTEEEHWGHLKKVLEVLQKHQLRANLKKCCFAQASVEYLGHVVSKEGVAADQSKIEAMLKWPLPKNLKELRGFLGLTGYYRRFVKGYSTIAWPLTEQLKKDGFLWGEAATTAFEQLKKAMTTVPVLALPDFKQPFIVETDASGYGLGAVLMQSHKPIAYFSQVLTARARLKSVYERELMAIVLAIQKWRPYLLGRHFIVRTDQRSLKYLLEQRMVTEEHQRWLSKLLGYDFEIQYRPGVENKAADALSRCMGELQTVTVSVPMMLDWEAIKEESAKDEELSKIRADLVKEEGGHPGYSLEGERLLYQGRFVLPRSSVHIPQLLREFHGTAVGGHSGVLKTYRRLAAELYWKGMHRDVEEMVSRCEICQRNKYLAMSPGGLLQPLALPGRVWEEISMDFIDGLPRSEGFTVILVVVDRLSKYAHFIPLRHPYTAVTVASVFIREIVRLHGVPEAIVSDRDKVFLSHFWKELFRLQGTVLKRSTAYHPQTDGQTEVVNRSLETYLRCFASETPKLWAKWLSWAEYWYNTSFHSAAQMTPFKVLYGRDPPHLVHFGSGSTPVSSVEEYLEERDKTLEELKRHLLRAQQIMKKQADGHRKDIQFEVGEKVFLKLRPYRQKTIANRRNEKLAPRYFGPYEVLEKIGVVAYRLKLPPTATIHPVFHVSQLRRAIGDHATSTELPGTLTEEMEMILEPLELLEVRQKADGTTEVLIKWKNLLDYEATWEPYERMKQQFPDFHLEDKVVLWEGGNVRPVLPGPVQPAQSSGPVRVYRRRRAESAAEVAGRLEVGPI</sequence>
<dbReference type="GO" id="GO:0004190">
    <property type="term" value="F:aspartic-type endopeptidase activity"/>
    <property type="evidence" value="ECO:0007669"/>
    <property type="project" value="UniProtKB-KW"/>
</dbReference>
<dbReference type="PANTHER" id="PTHR37984">
    <property type="entry name" value="PROTEIN CBG26694"/>
    <property type="match status" value="1"/>
</dbReference>
<dbReference type="InterPro" id="IPR001584">
    <property type="entry name" value="Integrase_cat-core"/>
</dbReference>
<keyword evidence="7" id="KW-0255">Endonuclease</keyword>
<evidence type="ECO:0000313" key="21">
    <source>
        <dbReference type="EMBL" id="KAI0509834.1"/>
    </source>
</evidence>
<dbReference type="CDD" id="cd01647">
    <property type="entry name" value="RT_LTR"/>
    <property type="match status" value="1"/>
</dbReference>
<keyword evidence="15" id="KW-0511">Multifunctional enzyme</keyword>
<evidence type="ECO:0000256" key="4">
    <source>
        <dbReference type="ARBA" id="ARBA00022722"/>
    </source>
</evidence>
<feature type="compositionally biased region" description="Polar residues" evidence="17">
    <location>
        <begin position="337"/>
        <end position="358"/>
    </location>
</feature>
<dbReference type="EMBL" id="JAGYWB010000009">
    <property type="protein sequence ID" value="KAI0509834.1"/>
    <property type="molecule type" value="Genomic_DNA"/>
</dbReference>
<dbReference type="FunFam" id="3.30.70.270:FF:000020">
    <property type="entry name" value="Transposon Tf2-6 polyprotein-like Protein"/>
    <property type="match status" value="1"/>
</dbReference>
<evidence type="ECO:0000256" key="11">
    <source>
        <dbReference type="ARBA" id="ARBA00022918"/>
    </source>
</evidence>
<dbReference type="InterPro" id="IPR036397">
    <property type="entry name" value="RNaseH_sf"/>
</dbReference>
<dbReference type="Gene3D" id="2.40.70.10">
    <property type="entry name" value="Acid Proteases"/>
    <property type="match status" value="1"/>
</dbReference>
<dbReference type="InterPro" id="IPR012337">
    <property type="entry name" value="RNaseH-like_sf"/>
</dbReference>
<dbReference type="PANTHER" id="PTHR37984:SF5">
    <property type="entry name" value="PROTEIN NYNRIN-LIKE"/>
    <property type="match status" value="1"/>
</dbReference>
<keyword evidence="9" id="KW-0460">Magnesium</keyword>
<evidence type="ECO:0000256" key="7">
    <source>
        <dbReference type="ARBA" id="ARBA00022759"/>
    </source>
</evidence>
<keyword evidence="11" id="KW-0695">RNA-directed DNA polymerase</keyword>
<evidence type="ECO:0000256" key="17">
    <source>
        <dbReference type="SAM" id="MobiDB-lite"/>
    </source>
</evidence>
<dbReference type="Pfam" id="PF24626">
    <property type="entry name" value="SH3_Tf2-1"/>
    <property type="match status" value="1"/>
</dbReference>
<dbReference type="InterPro" id="IPR041588">
    <property type="entry name" value="Integrase_H2C2"/>
</dbReference>
<dbReference type="Gene3D" id="3.10.20.370">
    <property type="match status" value="1"/>
</dbReference>
<keyword evidence="13" id="KW-0238">DNA-binding</keyword>
<evidence type="ECO:0000256" key="6">
    <source>
        <dbReference type="ARBA" id="ARBA00022750"/>
    </source>
</evidence>
<dbReference type="Gene3D" id="3.10.10.10">
    <property type="entry name" value="HIV Type 1 Reverse Transcriptase, subunit A, domain 1"/>
    <property type="match status" value="1"/>
</dbReference>
<feature type="domain" description="Reverse transcriptase" evidence="19">
    <location>
        <begin position="687"/>
        <end position="866"/>
    </location>
</feature>
<evidence type="ECO:0000313" key="22">
    <source>
        <dbReference type="Proteomes" id="UP000829196"/>
    </source>
</evidence>
<dbReference type="PROSITE" id="PS50878">
    <property type="entry name" value="RT_POL"/>
    <property type="match status" value="1"/>
</dbReference>
<dbReference type="Gene3D" id="1.10.340.70">
    <property type="match status" value="1"/>
</dbReference>
<organism evidence="21 22">
    <name type="scientific">Dendrobium nobile</name>
    <name type="common">Orchid</name>
    <dbReference type="NCBI Taxonomy" id="94219"/>
    <lineage>
        <taxon>Eukaryota</taxon>
        <taxon>Viridiplantae</taxon>
        <taxon>Streptophyta</taxon>
        <taxon>Embryophyta</taxon>
        <taxon>Tracheophyta</taxon>
        <taxon>Spermatophyta</taxon>
        <taxon>Magnoliopsida</taxon>
        <taxon>Liliopsida</taxon>
        <taxon>Asparagales</taxon>
        <taxon>Orchidaceae</taxon>
        <taxon>Epidendroideae</taxon>
        <taxon>Malaxideae</taxon>
        <taxon>Dendrobiinae</taxon>
        <taxon>Dendrobium</taxon>
    </lineage>
</organism>
<evidence type="ECO:0000259" key="20">
    <source>
        <dbReference type="PROSITE" id="PS50994"/>
    </source>
</evidence>
<keyword evidence="2" id="KW-0808">Transferase</keyword>
<dbReference type="SUPFAM" id="SSF54160">
    <property type="entry name" value="Chromo domain-like"/>
    <property type="match status" value="1"/>
</dbReference>
<feature type="coiled-coil region" evidence="16">
    <location>
        <begin position="6"/>
        <end position="41"/>
    </location>
</feature>
<dbReference type="InterPro" id="IPR000953">
    <property type="entry name" value="Chromo/chromo_shadow_dom"/>
</dbReference>
<feature type="compositionally biased region" description="Basic and acidic residues" evidence="17">
    <location>
        <begin position="80"/>
        <end position="103"/>
    </location>
</feature>
<dbReference type="GO" id="GO:0003964">
    <property type="term" value="F:RNA-directed DNA polymerase activity"/>
    <property type="evidence" value="ECO:0007669"/>
    <property type="project" value="UniProtKB-KW"/>
</dbReference>
<keyword evidence="16" id="KW-0175">Coiled coil</keyword>
<feature type="region of interest" description="Disordered" evidence="17">
    <location>
        <begin position="140"/>
        <end position="166"/>
    </location>
</feature>
<feature type="region of interest" description="Disordered" evidence="17">
    <location>
        <begin position="49"/>
        <end position="119"/>
    </location>
</feature>
<dbReference type="Gene3D" id="2.40.50.40">
    <property type="match status" value="1"/>
</dbReference>
<dbReference type="Gene3D" id="3.30.70.270">
    <property type="match status" value="2"/>
</dbReference>
<dbReference type="SUPFAM" id="SSF50630">
    <property type="entry name" value="Acid proteases"/>
    <property type="match status" value="1"/>
</dbReference>
<evidence type="ECO:0000256" key="5">
    <source>
        <dbReference type="ARBA" id="ARBA00022723"/>
    </source>
</evidence>
<gene>
    <name evidence="21" type="ORF">KFK09_010431</name>
</gene>
<dbReference type="CDD" id="cd00303">
    <property type="entry name" value="retropepsin_like"/>
    <property type="match status" value="1"/>
</dbReference>
<evidence type="ECO:0000256" key="10">
    <source>
        <dbReference type="ARBA" id="ARBA00022908"/>
    </source>
</evidence>
<reference evidence="21" key="1">
    <citation type="journal article" date="2022" name="Front. Genet.">
        <title>Chromosome-Scale Assembly of the Dendrobium nobile Genome Provides Insights Into the Molecular Mechanism of the Biosynthesis of the Medicinal Active Ingredient of Dendrobium.</title>
        <authorList>
            <person name="Xu Q."/>
            <person name="Niu S.-C."/>
            <person name="Li K.-L."/>
            <person name="Zheng P.-J."/>
            <person name="Zhang X.-J."/>
            <person name="Jia Y."/>
            <person name="Liu Y."/>
            <person name="Niu Y.-X."/>
            <person name="Yu L.-H."/>
            <person name="Chen D.-F."/>
            <person name="Zhang G.-Q."/>
        </authorList>
    </citation>
    <scope>NUCLEOTIDE SEQUENCE</scope>
    <source>
        <tissue evidence="21">Leaf</tissue>
    </source>
</reference>
<dbReference type="InterPro" id="IPR041577">
    <property type="entry name" value="RT_RNaseH_2"/>
</dbReference>
<evidence type="ECO:0000256" key="2">
    <source>
        <dbReference type="ARBA" id="ARBA00022679"/>
    </source>
</evidence>
<dbReference type="FunFam" id="3.10.10.10:FF:000007">
    <property type="entry name" value="Retrovirus-related Pol polyprotein from transposon 17.6-like Protein"/>
    <property type="match status" value="1"/>
</dbReference>
<evidence type="ECO:0000256" key="8">
    <source>
        <dbReference type="ARBA" id="ARBA00022801"/>
    </source>
</evidence>
<feature type="region of interest" description="Disordered" evidence="17">
    <location>
        <begin position="332"/>
        <end position="381"/>
    </location>
</feature>
<dbReference type="InterPro" id="IPR043128">
    <property type="entry name" value="Rev_trsase/Diguanyl_cyclase"/>
</dbReference>
<evidence type="ECO:0000256" key="1">
    <source>
        <dbReference type="ARBA" id="ARBA00022670"/>
    </source>
</evidence>
<dbReference type="InterPro" id="IPR043502">
    <property type="entry name" value="DNA/RNA_pol_sf"/>
</dbReference>
<dbReference type="FunFam" id="3.30.420.10:FF:000219">
    <property type="entry name" value="Putative retroelement"/>
    <property type="match status" value="1"/>
</dbReference>
<dbReference type="InterPro" id="IPR050951">
    <property type="entry name" value="Retrovirus_Pol_polyprotein"/>
</dbReference>